<proteinExistence type="predicted"/>
<dbReference type="AlphaFoldDB" id="A0A1C7MDR4"/>
<protein>
    <submittedName>
        <fullName evidence="2">Uncharacterized protein</fullName>
    </submittedName>
</protein>
<comment type="caution">
    <text evidence="2">The sequence shown here is derived from an EMBL/GenBank/DDBJ whole genome shotgun (WGS) entry which is preliminary data.</text>
</comment>
<dbReference type="STRING" id="5627.A0A1C7MDR4"/>
<reference evidence="2 3" key="1">
    <citation type="submission" date="2016-03" db="EMBL/GenBank/DDBJ databases">
        <title>Whole genome sequencing of Grifola frondosa 9006-11.</title>
        <authorList>
            <person name="Min B."/>
            <person name="Park H."/>
            <person name="Kim J.-G."/>
            <person name="Cho H."/>
            <person name="Oh Y.-L."/>
            <person name="Kong W.-S."/>
            <person name="Choi I.-G."/>
        </authorList>
    </citation>
    <scope>NUCLEOTIDE SEQUENCE [LARGE SCALE GENOMIC DNA]</scope>
    <source>
        <strain evidence="2 3">9006-11</strain>
    </source>
</reference>
<sequence>MTTASLRGTLIIGDLDERKMTGGASGTLPVDIHGLSRGALIESYHQHFGKRYVPVTVDAALNWSQSEDHELTPPALPTPWSMLAADCKKKRARGKDKQDMRHDPLPSKRRRTTKEEVWKTKSDITSPPTIVNSQLPTSLTTDPQVYGLVWDNRDWSCAYDSLLMILFNGYRDYGEQAMRTWAPGNEIFNEMRLCFNVLALNVGLLETVRNRAVLRSTFLTPPPCMALEIAPDNLLNVDVCIELVLASLSMPTPGPSGTVTVPYTAVDVFAKLLNV</sequence>
<keyword evidence="3" id="KW-1185">Reference proteome</keyword>
<evidence type="ECO:0000256" key="1">
    <source>
        <dbReference type="SAM" id="MobiDB-lite"/>
    </source>
</evidence>
<feature type="compositionally biased region" description="Basic and acidic residues" evidence="1">
    <location>
        <begin position="95"/>
        <end position="106"/>
    </location>
</feature>
<dbReference type="EMBL" id="LUGG01000005">
    <property type="protein sequence ID" value="OBZ74972.1"/>
    <property type="molecule type" value="Genomic_DNA"/>
</dbReference>
<evidence type="ECO:0000313" key="3">
    <source>
        <dbReference type="Proteomes" id="UP000092993"/>
    </source>
</evidence>
<dbReference type="OrthoDB" id="2749262at2759"/>
<dbReference type="Proteomes" id="UP000092993">
    <property type="component" value="Unassembled WGS sequence"/>
</dbReference>
<evidence type="ECO:0000313" key="2">
    <source>
        <dbReference type="EMBL" id="OBZ74972.1"/>
    </source>
</evidence>
<feature type="region of interest" description="Disordered" evidence="1">
    <location>
        <begin position="91"/>
        <end position="123"/>
    </location>
</feature>
<organism evidence="2 3">
    <name type="scientific">Grifola frondosa</name>
    <name type="common">Maitake</name>
    <name type="synonym">Polyporus frondosus</name>
    <dbReference type="NCBI Taxonomy" id="5627"/>
    <lineage>
        <taxon>Eukaryota</taxon>
        <taxon>Fungi</taxon>
        <taxon>Dikarya</taxon>
        <taxon>Basidiomycota</taxon>
        <taxon>Agaricomycotina</taxon>
        <taxon>Agaricomycetes</taxon>
        <taxon>Polyporales</taxon>
        <taxon>Grifolaceae</taxon>
        <taxon>Grifola</taxon>
    </lineage>
</organism>
<name>A0A1C7MDR4_GRIFR</name>
<feature type="compositionally biased region" description="Basic and acidic residues" evidence="1">
    <location>
        <begin position="113"/>
        <end position="122"/>
    </location>
</feature>
<gene>
    <name evidence="2" type="ORF">A0H81_05660</name>
</gene>
<accession>A0A1C7MDR4</accession>